<evidence type="ECO:0000313" key="3">
    <source>
        <dbReference type="Proteomes" id="UP000789901"/>
    </source>
</evidence>
<evidence type="ECO:0000256" key="1">
    <source>
        <dbReference type="SAM" id="Coils"/>
    </source>
</evidence>
<dbReference type="Proteomes" id="UP000789901">
    <property type="component" value="Unassembled WGS sequence"/>
</dbReference>
<protein>
    <submittedName>
        <fullName evidence="2">19494_t:CDS:1</fullName>
    </submittedName>
</protein>
<evidence type="ECO:0000313" key="2">
    <source>
        <dbReference type="EMBL" id="CAG8797496.1"/>
    </source>
</evidence>
<reference evidence="2 3" key="1">
    <citation type="submission" date="2021-06" db="EMBL/GenBank/DDBJ databases">
        <authorList>
            <person name="Kallberg Y."/>
            <person name="Tangrot J."/>
            <person name="Rosling A."/>
        </authorList>
    </citation>
    <scope>NUCLEOTIDE SEQUENCE [LARGE SCALE GENOMIC DNA]</scope>
    <source>
        <strain evidence="2 3">120-4 pot B 10/14</strain>
    </source>
</reference>
<gene>
    <name evidence="2" type="ORF">GMARGA_LOCUS22402</name>
</gene>
<dbReference type="EMBL" id="CAJVQB010021592">
    <property type="protein sequence ID" value="CAG8797496.1"/>
    <property type="molecule type" value="Genomic_DNA"/>
</dbReference>
<accession>A0ABN7VSU0</accession>
<name>A0ABN7VSU0_GIGMA</name>
<comment type="caution">
    <text evidence="2">The sequence shown here is derived from an EMBL/GenBank/DDBJ whole genome shotgun (WGS) entry which is preliminary data.</text>
</comment>
<sequence>MYLPLCQQKFNCWNIPANINKATKDIVKSPPKKSQYTITSAYFFFPGVNVPLQADESLDILKMFKLAVCTFDQNTTMLGLTCSYIFTKLETKNTKLKQIIQEIVNLRIKNTRLKQIIKQNQTTNDALQIPIISHINSYSDETSSTNSLNLEQ</sequence>
<feature type="non-terminal residue" evidence="2">
    <location>
        <position position="152"/>
    </location>
</feature>
<organism evidence="2 3">
    <name type="scientific">Gigaspora margarita</name>
    <dbReference type="NCBI Taxonomy" id="4874"/>
    <lineage>
        <taxon>Eukaryota</taxon>
        <taxon>Fungi</taxon>
        <taxon>Fungi incertae sedis</taxon>
        <taxon>Mucoromycota</taxon>
        <taxon>Glomeromycotina</taxon>
        <taxon>Glomeromycetes</taxon>
        <taxon>Diversisporales</taxon>
        <taxon>Gigasporaceae</taxon>
        <taxon>Gigaspora</taxon>
    </lineage>
</organism>
<proteinExistence type="predicted"/>
<keyword evidence="1" id="KW-0175">Coiled coil</keyword>
<feature type="coiled-coil region" evidence="1">
    <location>
        <begin position="89"/>
        <end position="116"/>
    </location>
</feature>
<keyword evidence="3" id="KW-1185">Reference proteome</keyword>